<feature type="domain" description="Sialate O-acetylesterase" evidence="4">
    <location>
        <begin position="488"/>
        <end position="610"/>
    </location>
</feature>
<evidence type="ECO:0000256" key="2">
    <source>
        <dbReference type="SAM" id="MobiDB-lite"/>
    </source>
</evidence>
<dbReference type="PANTHER" id="PTHR31988">
    <property type="entry name" value="ESTERASE, PUTATIVE (DUF303)-RELATED"/>
    <property type="match status" value="1"/>
</dbReference>
<keyword evidence="3" id="KW-0732">Signal</keyword>
<dbReference type="PANTHER" id="PTHR31988:SF19">
    <property type="entry name" value="9-O-ACETYL-N-ACETYLNEURAMINIC ACID DEACETYLASE-RELATED"/>
    <property type="match status" value="1"/>
</dbReference>
<dbReference type="InParanoid" id="A0A1E7FPY8"/>
<dbReference type="GO" id="GO:0016787">
    <property type="term" value="F:hydrolase activity"/>
    <property type="evidence" value="ECO:0007669"/>
    <property type="project" value="UniProtKB-KW"/>
</dbReference>
<evidence type="ECO:0000313" key="5">
    <source>
        <dbReference type="EMBL" id="OEU20207.1"/>
    </source>
</evidence>
<protein>
    <recommendedName>
        <fullName evidence="4">Sialate O-acetylesterase domain-containing protein</fullName>
    </recommendedName>
</protein>
<dbReference type="OrthoDB" id="42638at2759"/>
<accession>A0A1E7FPY8</accession>
<feature type="compositionally biased region" description="Low complexity" evidence="2">
    <location>
        <begin position="167"/>
        <end position="180"/>
    </location>
</feature>
<evidence type="ECO:0000256" key="3">
    <source>
        <dbReference type="SAM" id="SignalP"/>
    </source>
</evidence>
<proteinExistence type="predicted"/>
<feature type="chain" id="PRO_5009193394" description="Sialate O-acetylesterase domain-containing protein" evidence="3">
    <location>
        <begin position="30"/>
        <end position="780"/>
    </location>
</feature>
<feature type="region of interest" description="Disordered" evidence="2">
    <location>
        <begin position="725"/>
        <end position="780"/>
    </location>
</feature>
<reference evidence="5 6" key="1">
    <citation type="submission" date="2016-09" db="EMBL/GenBank/DDBJ databases">
        <title>Extensive genetic diversity and differential bi-allelic expression allows diatom success in the polar Southern Ocean.</title>
        <authorList>
            <consortium name="DOE Joint Genome Institute"/>
            <person name="Mock T."/>
            <person name="Otillar R.P."/>
            <person name="Strauss J."/>
            <person name="Dupont C."/>
            <person name="Frickenhaus S."/>
            <person name="Maumus F."/>
            <person name="Mcmullan M."/>
            <person name="Sanges R."/>
            <person name="Schmutz J."/>
            <person name="Toseland A."/>
            <person name="Valas R."/>
            <person name="Veluchamy A."/>
            <person name="Ward B.J."/>
            <person name="Allen A."/>
            <person name="Barry K."/>
            <person name="Falciatore A."/>
            <person name="Ferrante M."/>
            <person name="Fortunato A.E."/>
            <person name="Gloeckner G."/>
            <person name="Gruber A."/>
            <person name="Hipkin R."/>
            <person name="Janech M."/>
            <person name="Kroth P."/>
            <person name="Leese F."/>
            <person name="Lindquist E."/>
            <person name="Lyon B.R."/>
            <person name="Martin J."/>
            <person name="Mayer C."/>
            <person name="Parker M."/>
            <person name="Quesneville H."/>
            <person name="Raymond J."/>
            <person name="Uhlig C."/>
            <person name="Valentin K.U."/>
            <person name="Worden A.Z."/>
            <person name="Armbrust E.V."/>
            <person name="Bowler C."/>
            <person name="Green B."/>
            <person name="Moulton V."/>
            <person name="Van Oosterhout C."/>
            <person name="Grigoriev I."/>
        </authorList>
    </citation>
    <scope>NUCLEOTIDE SEQUENCE [LARGE SCALE GENOMIC DNA]</scope>
    <source>
        <strain evidence="5 6">CCMP1102</strain>
    </source>
</reference>
<dbReference type="Gene3D" id="3.40.50.1110">
    <property type="entry name" value="SGNH hydrolase"/>
    <property type="match status" value="1"/>
</dbReference>
<gene>
    <name evidence="5" type="ORF">FRACYDRAFT_236278</name>
</gene>
<keyword evidence="1" id="KW-0378">Hydrolase</keyword>
<feature type="region of interest" description="Disordered" evidence="2">
    <location>
        <begin position="156"/>
        <end position="180"/>
    </location>
</feature>
<dbReference type="InterPro" id="IPR036514">
    <property type="entry name" value="SGNH_hydro_sf"/>
</dbReference>
<dbReference type="Proteomes" id="UP000095751">
    <property type="component" value="Unassembled WGS sequence"/>
</dbReference>
<evidence type="ECO:0000259" key="4">
    <source>
        <dbReference type="Pfam" id="PF03629"/>
    </source>
</evidence>
<dbReference type="InterPro" id="IPR005181">
    <property type="entry name" value="SASA"/>
</dbReference>
<name>A0A1E7FPY8_9STRA</name>
<dbReference type="Pfam" id="PF03629">
    <property type="entry name" value="SASA"/>
    <property type="match status" value="1"/>
</dbReference>
<dbReference type="KEGG" id="fcy:FRACYDRAFT_236278"/>
<evidence type="ECO:0000313" key="6">
    <source>
        <dbReference type="Proteomes" id="UP000095751"/>
    </source>
</evidence>
<organism evidence="5 6">
    <name type="scientific">Fragilariopsis cylindrus CCMP1102</name>
    <dbReference type="NCBI Taxonomy" id="635003"/>
    <lineage>
        <taxon>Eukaryota</taxon>
        <taxon>Sar</taxon>
        <taxon>Stramenopiles</taxon>
        <taxon>Ochrophyta</taxon>
        <taxon>Bacillariophyta</taxon>
        <taxon>Bacillariophyceae</taxon>
        <taxon>Bacillariophycidae</taxon>
        <taxon>Bacillariales</taxon>
        <taxon>Bacillariaceae</taxon>
        <taxon>Fragilariopsis</taxon>
    </lineage>
</organism>
<sequence>MPSSISSSPSRAVFILLWCSLALTLAVEGGDIESSLRRRTLVATEKFPLSKQEQKKEKLPCLRSCPNQNILTSQILQKCINLCQTQGLTPRCCGNRLNGEATQTSSGKLSCSNGCEMAYYIGMNTTPVIPVNAIEAQPDLPVTATTKAEGDGFLRQRQRQLSKAEESSSSSSSSKTSSSITLQLSSMINTCKSYCTEANQNTNSRENGCAYQPPYAKQYGLTYIKEFQMCGSCQESCTINIDENECDEGCELAAKLLDSNVGFYNGYFNELVRENGESEDDESQQVCEDIVIERFPRFLFAGQSNIIGHSGQARKELFDELIEVVNGSSQDNNITMSKFSTTASKTEVEAAPPTSIKKEMISKLKAAIEQGQQSKAESVQYEAKLIYKLATTKTTTQKRKLKGKGKGLLDMDIILNPNPNVVCSLTVPSTMPSTSSASTTTTTTTLDCERPVSPTACGHMNENYGPELMFSHTFTKLYDSPYNNNNPNSNSNKNNKLGIVKVGQGGTQIQQWLNNNDDKKKKKKKKKNRILDDGVTAITKEDEIETDFVPQLDNYWLTLRDSIRAAAGTIEAFVWFQGENEILGLSSNADTEDTYYEQLQLLVSDVRDEIFMAYKNNQDKNNNKNRVLQFDTPNDIPVVIIELGSAFAKATKAATDEDEAVKFPGPIIAAQRKFVKKDSNSIIVNTGADEDPTKQLSQFYHYDAATVLVIGDRIAEALATLSSSQYAKQEESNDADKRYRFESSSGIATPATEKTTKNSFTKTDPESSATSDEGRGIILI</sequence>
<dbReference type="AlphaFoldDB" id="A0A1E7FPY8"/>
<feature type="signal peptide" evidence="3">
    <location>
        <begin position="1"/>
        <end position="29"/>
    </location>
</feature>
<feature type="compositionally biased region" description="Polar residues" evidence="2">
    <location>
        <begin position="757"/>
        <end position="771"/>
    </location>
</feature>
<feature type="compositionally biased region" description="Basic and acidic residues" evidence="2">
    <location>
        <begin position="728"/>
        <end position="741"/>
    </location>
</feature>
<keyword evidence="6" id="KW-1185">Reference proteome</keyword>
<dbReference type="EMBL" id="KV784355">
    <property type="protein sequence ID" value="OEU20207.1"/>
    <property type="molecule type" value="Genomic_DNA"/>
</dbReference>
<dbReference type="InterPro" id="IPR052940">
    <property type="entry name" value="Carb_Esterase_6"/>
</dbReference>
<evidence type="ECO:0000256" key="1">
    <source>
        <dbReference type="ARBA" id="ARBA00022801"/>
    </source>
</evidence>
<dbReference type="SUPFAM" id="SSF52266">
    <property type="entry name" value="SGNH hydrolase"/>
    <property type="match status" value="1"/>
</dbReference>